<dbReference type="SUPFAM" id="SSF55785">
    <property type="entry name" value="PYP-like sensor domain (PAS domain)"/>
    <property type="match status" value="1"/>
</dbReference>
<dbReference type="CDD" id="cd00130">
    <property type="entry name" value="PAS"/>
    <property type="match status" value="1"/>
</dbReference>
<dbReference type="InterPro" id="IPR013655">
    <property type="entry name" value="PAS_fold_3"/>
</dbReference>
<dbReference type="InterPro" id="IPR000014">
    <property type="entry name" value="PAS"/>
</dbReference>
<feature type="domain" description="PAS fold-3" evidence="1">
    <location>
        <begin position="52"/>
        <end position="135"/>
    </location>
</feature>
<dbReference type="Proteomes" id="UP000268192">
    <property type="component" value="Chromosome"/>
</dbReference>
<evidence type="ECO:0000259" key="1">
    <source>
        <dbReference type="Pfam" id="PF08447"/>
    </source>
</evidence>
<reference evidence="2 3" key="1">
    <citation type="submission" date="2018-09" db="EMBL/GenBank/DDBJ databases">
        <title>Marinorhizobium profundi gen. nov., sp. nov., isolated from a deep-sea sediment sample from the New Britain Trench and proposal of Marinorhizobiaceae fam. nov. in the order Rhizobiales of the class Alphaproteobacteria.</title>
        <authorList>
            <person name="Cao J."/>
        </authorList>
    </citation>
    <scope>NUCLEOTIDE SEQUENCE [LARGE SCALE GENOMIC DNA]</scope>
    <source>
        <strain evidence="2 3">WS11</strain>
    </source>
</reference>
<dbReference type="InterPro" id="IPR035965">
    <property type="entry name" value="PAS-like_dom_sf"/>
</dbReference>
<dbReference type="Pfam" id="PF08447">
    <property type="entry name" value="PAS_3"/>
    <property type="match status" value="1"/>
</dbReference>
<gene>
    <name evidence="2" type="ORF">D5400_10650</name>
</gene>
<dbReference type="OrthoDB" id="8374591at2"/>
<proteinExistence type="predicted"/>
<dbReference type="KEGG" id="abaw:D5400_10650"/>
<organism evidence="2 3">
    <name type="scientific">Georhizobium profundi</name>
    <dbReference type="NCBI Taxonomy" id="2341112"/>
    <lineage>
        <taxon>Bacteria</taxon>
        <taxon>Pseudomonadati</taxon>
        <taxon>Pseudomonadota</taxon>
        <taxon>Alphaproteobacteria</taxon>
        <taxon>Hyphomicrobiales</taxon>
        <taxon>Rhizobiaceae</taxon>
        <taxon>Georhizobium</taxon>
    </lineage>
</organism>
<accession>A0A3S9B3X7</accession>
<name>A0A3S9B3X7_9HYPH</name>
<evidence type="ECO:0000313" key="2">
    <source>
        <dbReference type="EMBL" id="AZN71675.1"/>
    </source>
</evidence>
<protein>
    <recommendedName>
        <fullName evidence="1">PAS fold-3 domain-containing protein</fullName>
    </recommendedName>
</protein>
<sequence>MLLVLIRYDLDTLTGARPQFEQIGLTADDVCDLSSYFRRTGFWRTDIEQGLTYWTRGVFDIFGMEYREGPVSLTEANAAIHPNDLGAMLEMVEQATIIRAPFHAIIRLRSRESEYRFIRSVGKYRETEDGKPEFVGMIYEFFEPIRTLGMAAPVDE</sequence>
<dbReference type="EMBL" id="CP032509">
    <property type="protein sequence ID" value="AZN71675.1"/>
    <property type="molecule type" value="Genomic_DNA"/>
</dbReference>
<dbReference type="AlphaFoldDB" id="A0A3S9B3X7"/>
<keyword evidence="3" id="KW-1185">Reference proteome</keyword>
<evidence type="ECO:0000313" key="3">
    <source>
        <dbReference type="Proteomes" id="UP000268192"/>
    </source>
</evidence>
<dbReference type="Gene3D" id="3.30.450.20">
    <property type="entry name" value="PAS domain"/>
    <property type="match status" value="1"/>
</dbReference>